<dbReference type="AlphaFoldDB" id="A0A979FVM8"/>
<keyword evidence="3" id="KW-1185">Reference proteome</keyword>
<dbReference type="RefSeq" id="XP_047741301.1">
    <property type="nucleotide sequence ID" value="XM_047885345.1"/>
</dbReference>
<dbReference type="KEGG" id="hazt:108667342"/>
<evidence type="ECO:0000313" key="3">
    <source>
        <dbReference type="Proteomes" id="UP000694843"/>
    </source>
</evidence>
<evidence type="ECO:0000313" key="4">
    <source>
        <dbReference type="RefSeq" id="XP_047741301.1"/>
    </source>
</evidence>
<organism evidence="3 4">
    <name type="scientific">Hyalella azteca</name>
    <name type="common">Amphipod</name>
    <dbReference type="NCBI Taxonomy" id="294128"/>
    <lineage>
        <taxon>Eukaryota</taxon>
        <taxon>Metazoa</taxon>
        <taxon>Ecdysozoa</taxon>
        <taxon>Arthropoda</taxon>
        <taxon>Crustacea</taxon>
        <taxon>Multicrustacea</taxon>
        <taxon>Malacostraca</taxon>
        <taxon>Eumalacostraca</taxon>
        <taxon>Peracarida</taxon>
        <taxon>Amphipoda</taxon>
        <taxon>Senticaudata</taxon>
        <taxon>Talitrida</taxon>
        <taxon>Talitroidea</taxon>
        <taxon>Hyalellidae</taxon>
        <taxon>Hyalella</taxon>
    </lineage>
</organism>
<feature type="compositionally biased region" description="Basic and acidic residues" evidence="1">
    <location>
        <begin position="96"/>
        <end position="108"/>
    </location>
</feature>
<feature type="region of interest" description="Disordered" evidence="1">
    <location>
        <begin position="38"/>
        <end position="152"/>
    </location>
</feature>
<feature type="compositionally biased region" description="Basic and acidic residues" evidence="1">
    <location>
        <begin position="126"/>
        <end position="152"/>
    </location>
</feature>
<feature type="compositionally biased region" description="Polar residues" evidence="1">
    <location>
        <begin position="62"/>
        <end position="95"/>
    </location>
</feature>
<keyword evidence="2" id="KW-0732">Signal</keyword>
<proteinExistence type="predicted"/>
<name>A0A979FVM8_HYAAZ</name>
<sequence length="187" mass="19932">MTTSRGRRMHTGVRRAGMKETLSNAAALVVLVLAGALASPPSSNVGTSPSPLLEGIKPSPSHVGTNPSPSHERTNTSSSHEVTDPSPSQERTSPAHSKEGTDLKREVQRTSVAADQIPNAAAQADDDGRDKPILARLGEHDRLAGQDEDQKAEQRKKFFLWASYTTTTKFKLSLTTSSVPATCFNGS</sequence>
<evidence type="ECO:0000256" key="1">
    <source>
        <dbReference type="SAM" id="MobiDB-lite"/>
    </source>
</evidence>
<feature type="chain" id="PRO_5037632053" evidence="2">
    <location>
        <begin position="39"/>
        <end position="187"/>
    </location>
</feature>
<reference evidence="4" key="1">
    <citation type="submission" date="2025-08" db="UniProtKB">
        <authorList>
            <consortium name="RefSeq"/>
        </authorList>
    </citation>
    <scope>IDENTIFICATION</scope>
    <source>
        <tissue evidence="4">Whole organism</tissue>
    </source>
</reference>
<evidence type="ECO:0000256" key="2">
    <source>
        <dbReference type="SAM" id="SignalP"/>
    </source>
</evidence>
<accession>A0A979FVM8</accession>
<feature type="compositionally biased region" description="Low complexity" evidence="1">
    <location>
        <begin position="113"/>
        <end position="123"/>
    </location>
</feature>
<gene>
    <name evidence="4" type="primary">LOC108667342</name>
</gene>
<feature type="compositionally biased region" description="Polar residues" evidence="1">
    <location>
        <begin position="40"/>
        <end position="50"/>
    </location>
</feature>
<dbReference type="Proteomes" id="UP000694843">
    <property type="component" value="Unplaced"/>
</dbReference>
<protein>
    <submittedName>
        <fullName evidence="4">Uncharacterized protein LOC108667342</fullName>
    </submittedName>
</protein>
<dbReference type="GeneID" id="108667342"/>
<feature type="signal peptide" evidence="2">
    <location>
        <begin position="1"/>
        <end position="38"/>
    </location>
</feature>